<accession>A0A4Y9S495</accession>
<dbReference type="RefSeq" id="WP_135208352.1">
    <property type="nucleotide sequence ID" value="NZ_SPVF01000218.1"/>
</dbReference>
<feature type="chain" id="PRO_5021440362" evidence="1">
    <location>
        <begin position="25"/>
        <end position="250"/>
    </location>
</feature>
<gene>
    <name evidence="2" type="ORF">E4L96_16730</name>
</gene>
<sequence length="250" mass="26208">MKPIHRALIAALAAGALAPVAAHAQFMDMFKQAMSNAAVNAAADKVGDIIRNPGSVTSKVGGSNEAPAGADPAAPLAAAPAPVAKAAPGCPKSRATALPSVGTRPADFKPEILWPAESSCPAYAFSDFKFDAAKEQRQKFVDASAVSCSDCEGGKDYEAWANHYVTSGDSKKFEEKLLALKTGEHVTWKGKKFSGDIVLTGSAPVGGFPCKQFHWTLKDNKSGAVAAEREGMYCEYKGEYSASAGWHEVI</sequence>
<evidence type="ECO:0000313" key="2">
    <source>
        <dbReference type="EMBL" id="TFW16169.1"/>
    </source>
</evidence>
<reference evidence="2 3" key="1">
    <citation type="submission" date="2019-03" db="EMBL/GenBank/DDBJ databases">
        <title>Draft Genome Sequence of Massilia arenosa sp. nov., a Novel Massilia Species Isolated from a Sandy-loam Maize Soil.</title>
        <authorList>
            <person name="Raths R."/>
            <person name="Peta V."/>
            <person name="Bucking H."/>
        </authorList>
    </citation>
    <scope>NUCLEOTIDE SEQUENCE [LARGE SCALE GENOMIC DNA]</scope>
    <source>
        <strain evidence="2 3">MC02</strain>
    </source>
</reference>
<dbReference type="EMBL" id="SPVF01000218">
    <property type="protein sequence ID" value="TFW16169.1"/>
    <property type="molecule type" value="Genomic_DNA"/>
</dbReference>
<dbReference type="AlphaFoldDB" id="A0A4Y9S495"/>
<name>A0A4Y9S495_9BURK</name>
<dbReference type="OrthoDB" id="8758390at2"/>
<evidence type="ECO:0000313" key="3">
    <source>
        <dbReference type="Proteomes" id="UP000298438"/>
    </source>
</evidence>
<keyword evidence="3" id="KW-1185">Reference proteome</keyword>
<comment type="caution">
    <text evidence="2">The sequence shown here is derived from an EMBL/GenBank/DDBJ whole genome shotgun (WGS) entry which is preliminary data.</text>
</comment>
<proteinExistence type="predicted"/>
<protein>
    <submittedName>
        <fullName evidence="2">Uncharacterized protein</fullName>
    </submittedName>
</protein>
<organism evidence="2 3">
    <name type="scientific">Zemynaea arenosa</name>
    <dbReference type="NCBI Taxonomy" id="2561931"/>
    <lineage>
        <taxon>Bacteria</taxon>
        <taxon>Pseudomonadati</taxon>
        <taxon>Pseudomonadota</taxon>
        <taxon>Betaproteobacteria</taxon>
        <taxon>Burkholderiales</taxon>
        <taxon>Oxalobacteraceae</taxon>
        <taxon>Telluria group</taxon>
        <taxon>Zemynaea</taxon>
    </lineage>
</organism>
<evidence type="ECO:0000256" key="1">
    <source>
        <dbReference type="SAM" id="SignalP"/>
    </source>
</evidence>
<feature type="signal peptide" evidence="1">
    <location>
        <begin position="1"/>
        <end position="24"/>
    </location>
</feature>
<dbReference type="Proteomes" id="UP000298438">
    <property type="component" value="Unassembled WGS sequence"/>
</dbReference>
<keyword evidence="1" id="KW-0732">Signal</keyword>